<accession>A0A645IEP6</accession>
<sequence>MMIIKILEEELTEEELTYIRPEWFNEIFEAIDSPLKDWASGKGNLDGLKRIWTVECNCE</sequence>
<proteinExistence type="predicted"/>
<organism evidence="1">
    <name type="scientific">bioreactor metagenome</name>
    <dbReference type="NCBI Taxonomy" id="1076179"/>
    <lineage>
        <taxon>unclassified sequences</taxon>
        <taxon>metagenomes</taxon>
        <taxon>ecological metagenomes</taxon>
    </lineage>
</organism>
<protein>
    <submittedName>
        <fullName evidence="1">Uncharacterized protein</fullName>
    </submittedName>
</protein>
<reference evidence="1" key="1">
    <citation type="submission" date="2019-08" db="EMBL/GenBank/DDBJ databases">
        <authorList>
            <person name="Kucharzyk K."/>
            <person name="Murdoch R.W."/>
            <person name="Higgins S."/>
            <person name="Loffler F."/>
        </authorList>
    </citation>
    <scope>NUCLEOTIDE SEQUENCE</scope>
</reference>
<gene>
    <name evidence="1" type="ORF">SDC9_196542</name>
</gene>
<comment type="caution">
    <text evidence="1">The sequence shown here is derived from an EMBL/GenBank/DDBJ whole genome shotgun (WGS) entry which is preliminary data.</text>
</comment>
<evidence type="ECO:0000313" key="1">
    <source>
        <dbReference type="EMBL" id="MPN48929.1"/>
    </source>
</evidence>
<dbReference type="EMBL" id="VSSQ01111698">
    <property type="protein sequence ID" value="MPN48929.1"/>
    <property type="molecule type" value="Genomic_DNA"/>
</dbReference>
<dbReference type="AlphaFoldDB" id="A0A645IEP6"/>
<name>A0A645IEP6_9ZZZZ</name>